<evidence type="ECO:0000256" key="8">
    <source>
        <dbReference type="PROSITE-ProRule" id="PRU01360"/>
    </source>
</evidence>
<name>A0A840FQN9_9SPHN</name>
<dbReference type="SUPFAM" id="SSF56935">
    <property type="entry name" value="Porins"/>
    <property type="match status" value="1"/>
</dbReference>
<evidence type="ECO:0000256" key="7">
    <source>
        <dbReference type="ARBA" id="ARBA00023237"/>
    </source>
</evidence>
<dbReference type="AlphaFoldDB" id="A0A840FQN9"/>
<feature type="domain" description="TonB-dependent receptor-like beta-barrel" evidence="11">
    <location>
        <begin position="442"/>
        <end position="702"/>
    </location>
</feature>
<dbReference type="Pfam" id="PF00593">
    <property type="entry name" value="TonB_dep_Rec_b-barrel"/>
    <property type="match status" value="2"/>
</dbReference>
<dbReference type="PROSITE" id="PS52016">
    <property type="entry name" value="TONB_DEPENDENT_REC_3"/>
    <property type="match status" value="1"/>
</dbReference>
<keyword evidence="6 8" id="KW-0472">Membrane</keyword>
<keyword evidence="2 8" id="KW-0813">Transport</keyword>
<feature type="signal peptide" evidence="10">
    <location>
        <begin position="1"/>
        <end position="30"/>
    </location>
</feature>
<evidence type="ECO:0000256" key="6">
    <source>
        <dbReference type="ARBA" id="ARBA00023136"/>
    </source>
</evidence>
<feature type="chain" id="PRO_5032382431" evidence="10">
    <location>
        <begin position="31"/>
        <end position="1021"/>
    </location>
</feature>
<keyword evidence="4 8" id="KW-0812">Transmembrane</keyword>
<gene>
    <name evidence="13" type="ORF">GGQ80_003500</name>
</gene>
<keyword evidence="13" id="KW-0675">Receptor</keyword>
<dbReference type="GO" id="GO:0009279">
    <property type="term" value="C:cell outer membrane"/>
    <property type="evidence" value="ECO:0007669"/>
    <property type="project" value="UniProtKB-SubCell"/>
</dbReference>
<dbReference type="InterPro" id="IPR039426">
    <property type="entry name" value="TonB-dep_rcpt-like"/>
</dbReference>
<comment type="similarity">
    <text evidence="8 9">Belongs to the TonB-dependent receptor family.</text>
</comment>
<keyword evidence="10" id="KW-0732">Signal</keyword>
<dbReference type="InterPro" id="IPR000531">
    <property type="entry name" value="Beta-barrel_TonB"/>
</dbReference>
<dbReference type="Proteomes" id="UP000529795">
    <property type="component" value="Unassembled WGS sequence"/>
</dbReference>
<dbReference type="RefSeq" id="WP_183987202.1">
    <property type="nucleotide sequence ID" value="NZ_JACIEV010000015.1"/>
</dbReference>
<comment type="caution">
    <text evidence="13">The sequence shown here is derived from an EMBL/GenBank/DDBJ whole genome shotgun (WGS) entry which is preliminary data.</text>
</comment>
<evidence type="ECO:0000259" key="11">
    <source>
        <dbReference type="Pfam" id="PF00593"/>
    </source>
</evidence>
<dbReference type="EMBL" id="JACIEV010000015">
    <property type="protein sequence ID" value="MBB4155575.1"/>
    <property type="molecule type" value="Genomic_DNA"/>
</dbReference>
<accession>A0A840FQN9</accession>
<evidence type="ECO:0000256" key="2">
    <source>
        <dbReference type="ARBA" id="ARBA00022448"/>
    </source>
</evidence>
<dbReference type="InterPro" id="IPR036942">
    <property type="entry name" value="Beta-barrel_TonB_sf"/>
</dbReference>
<evidence type="ECO:0000313" key="13">
    <source>
        <dbReference type="EMBL" id="MBB4155575.1"/>
    </source>
</evidence>
<evidence type="ECO:0000256" key="3">
    <source>
        <dbReference type="ARBA" id="ARBA00022452"/>
    </source>
</evidence>
<evidence type="ECO:0000256" key="9">
    <source>
        <dbReference type="RuleBase" id="RU003357"/>
    </source>
</evidence>
<evidence type="ECO:0000259" key="12">
    <source>
        <dbReference type="Pfam" id="PF07715"/>
    </source>
</evidence>
<dbReference type="Gene3D" id="2.170.130.10">
    <property type="entry name" value="TonB-dependent receptor, plug domain"/>
    <property type="match status" value="1"/>
</dbReference>
<evidence type="ECO:0000256" key="4">
    <source>
        <dbReference type="ARBA" id="ARBA00022692"/>
    </source>
</evidence>
<reference evidence="13 14" key="1">
    <citation type="submission" date="2020-08" db="EMBL/GenBank/DDBJ databases">
        <title>Genomic Encyclopedia of Type Strains, Phase IV (KMG-IV): sequencing the most valuable type-strain genomes for metagenomic binning, comparative biology and taxonomic classification.</title>
        <authorList>
            <person name="Goeker M."/>
        </authorList>
    </citation>
    <scope>NUCLEOTIDE SEQUENCE [LARGE SCALE GENOMIC DNA]</scope>
    <source>
        <strain evidence="13 14">YC6723</strain>
    </source>
</reference>
<evidence type="ECO:0000256" key="1">
    <source>
        <dbReference type="ARBA" id="ARBA00004571"/>
    </source>
</evidence>
<dbReference type="Gene3D" id="2.40.170.20">
    <property type="entry name" value="TonB-dependent receptor, beta-barrel domain"/>
    <property type="match status" value="1"/>
</dbReference>
<dbReference type="Pfam" id="PF07715">
    <property type="entry name" value="Plug"/>
    <property type="match status" value="1"/>
</dbReference>
<comment type="subcellular location">
    <subcellularLocation>
        <location evidence="1 8">Cell outer membrane</location>
        <topology evidence="1 8">Multi-pass membrane protein</topology>
    </subcellularLocation>
</comment>
<dbReference type="PANTHER" id="PTHR47234">
    <property type="match status" value="1"/>
</dbReference>
<proteinExistence type="inferred from homology"/>
<dbReference type="PANTHER" id="PTHR47234:SF2">
    <property type="entry name" value="TONB-DEPENDENT RECEPTOR"/>
    <property type="match status" value="1"/>
</dbReference>
<evidence type="ECO:0000256" key="10">
    <source>
        <dbReference type="SAM" id="SignalP"/>
    </source>
</evidence>
<dbReference type="InterPro" id="IPR037066">
    <property type="entry name" value="Plug_dom_sf"/>
</dbReference>
<organism evidence="13 14">
    <name type="scientific">Sphingomonas jinjuensis</name>
    <dbReference type="NCBI Taxonomy" id="535907"/>
    <lineage>
        <taxon>Bacteria</taxon>
        <taxon>Pseudomonadati</taxon>
        <taxon>Pseudomonadota</taxon>
        <taxon>Alphaproteobacteria</taxon>
        <taxon>Sphingomonadales</taxon>
        <taxon>Sphingomonadaceae</taxon>
        <taxon>Sphingomonas</taxon>
    </lineage>
</organism>
<keyword evidence="3 8" id="KW-1134">Transmembrane beta strand</keyword>
<keyword evidence="7 8" id="KW-0998">Cell outer membrane</keyword>
<sequence>MRSVTTDGLRGALLATTAITVLLLSSAAHAQTAEPAPPAQVASGSIEAALPDDTAGDDVVVTGSRIRRSATDTTVPIAVVDQQAITDRGFVSAAQALNNQPSINRQLAQASGSGASSGSGIQAPSLFGLGTGRTLTLINGRRTVTTSSGLGDSQVDANIVPLGLLQRVEVVQGGAAAVYGSDAIAGVVNYILRRDFDGIEADAQSSITSRGDYPQYSARLTAGRNFGGGRGNIAANVEWSKTEPLAFASRPRTQLARITVPNSANTSASDGIPSTREIFDARFWEFNPNGVIFTTPAPVAGFLLNRQFQPDGSVAPFSIGTQYGVPFASGGDGFRYSNLVGTLRTGVERVTANVIGHYDLTDGITASTELLYARTEAIEGLQVRSNTVLGSAAAGTGPIAFTINNPFLTRSAIATLSAARPAFAAGAPLFLSKVFNDLTPDNNQRYRTDTYRGLLGLEGKFDLGGRRFDWNVSGSYARVDGSTQGWGVILSRYNNAISATRNAAGQIVCSINADANTANDDSACAPINPFGDGNVSAAARNYVSARSGSRYRNEQVDVLATLSGSVVTLPAGDAKVAAAYEHRDERVRFRPFAADQQGILGNPAVLPTQGKYNTDELSGEVLVPLVGGDFTLPLVHALEASGAYRYVDNSIAGHENVWNAGLRWEVVPGITLRGNRSRNFRAPTLTQLFAPSSTGLASGNPDPCDADRIAGGPNPTQRRAACLALFQANPTYGTGGPGGAATGASAETRLAAFQNSGENFTTTLVTTGGNPSLRNEIAKTWTYGLVLQPKLIPGLTITADRIQIDLRDGLSPFTTQNFAETCFDDPNPPAAVCTAFTRLATATSASQAGSYATGTTTTFNAGVIRFRGEVYNVNYLLPLGAKAGRLEFEAAATHTSLLESSVTGTVFVRSDGTAVSPITATPQPDWVGRLDLRYVNGPFRMSYQAFYLSPAIALPDATIENNPNPRIASNLTHSLSFQLDLERMSFRFGVNNLTDKQPSYPTLQYGDIIGRQFYAGVRVKF</sequence>
<feature type="domain" description="TonB-dependent receptor-like beta-barrel" evidence="11">
    <location>
        <begin position="753"/>
        <end position="993"/>
    </location>
</feature>
<keyword evidence="14" id="KW-1185">Reference proteome</keyword>
<keyword evidence="5 9" id="KW-0798">TonB box</keyword>
<dbReference type="InterPro" id="IPR012910">
    <property type="entry name" value="Plug_dom"/>
</dbReference>
<protein>
    <submittedName>
        <fullName evidence="13">Outer membrane receptor protein involved in Fe transport</fullName>
    </submittedName>
</protein>
<evidence type="ECO:0000313" key="14">
    <source>
        <dbReference type="Proteomes" id="UP000529795"/>
    </source>
</evidence>
<evidence type="ECO:0000256" key="5">
    <source>
        <dbReference type="ARBA" id="ARBA00023077"/>
    </source>
</evidence>
<feature type="domain" description="TonB-dependent receptor plug" evidence="12">
    <location>
        <begin position="71"/>
        <end position="187"/>
    </location>
</feature>